<organism evidence="2 4">
    <name type="scientific">Legionella gratiana</name>
    <dbReference type="NCBI Taxonomy" id="45066"/>
    <lineage>
        <taxon>Bacteria</taxon>
        <taxon>Pseudomonadati</taxon>
        <taxon>Pseudomonadota</taxon>
        <taxon>Gammaproteobacteria</taxon>
        <taxon>Legionellales</taxon>
        <taxon>Legionellaceae</taxon>
        <taxon>Legionella</taxon>
    </lineage>
</organism>
<evidence type="ECO:0000313" key="1">
    <source>
        <dbReference type="EMBL" id="KTD11696.1"/>
    </source>
</evidence>
<dbReference type="Pfam" id="PF07751">
    <property type="entry name" value="Abi_2"/>
    <property type="match status" value="1"/>
</dbReference>
<sequence>MAVFTKPAITPKEQIELLKNRGLIIIDELRSLCFLEAISFFRLTPLTPYMRPFQIDNVEHNFKSGTKFSQLTNLYDFDRRLRLYF</sequence>
<accession>A0A378IZZ3</accession>
<dbReference type="OrthoDB" id="5363652at2"/>
<dbReference type="EMBL" id="LNYE01000020">
    <property type="protein sequence ID" value="KTD11696.1"/>
    <property type="molecule type" value="Genomic_DNA"/>
</dbReference>
<proteinExistence type="predicted"/>
<evidence type="ECO:0000313" key="4">
    <source>
        <dbReference type="Proteomes" id="UP000254476"/>
    </source>
</evidence>
<reference evidence="1 3" key="1">
    <citation type="submission" date="2015-11" db="EMBL/GenBank/DDBJ databases">
        <title>Genomic analysis of 38 Legionella species identifies large and diverse effector repertoires.</title>
        <authorList>
            <person name="Burstein D."/>
            <person name="Amaro F."/>
            <person name="Zusman T."/>
            <person name="Lifshitz Z."/>
            <person name="Cohen O."/>
            <person name="Gilbert J.A."/>
            <person name="Pupko T."/>
            <person name="Shuman H.A."/>
            <person name="Segal G."/>
        </authorList>
    </citation>
    <scope>NUCLEOTIDE SEQUENCE [LARGE SCALE GENOMIC DNA]</scope>
    <source>
        <strain evidence="1 3">Lyon 8420412</strain>
    </source>
</reference>
<dbReference type="AlphaFoldDB" id="A0A378IZZ3"/>
<name>A0A378IZZ3_9GAMM</name>
<dbReference type="Proteomes" id="UP000254476">
    <property type="component" value="Unassembled WGS sequence"/>
</dbReference>
<dbReference type="EMBL" id="UGOB01000001">
    <property type="protein sequence ID" value="STX40829.1"/>
    <property type="molecule type" value="Genomic_DNA"/>
</dbReference>
<evidence type="ECO:0000313" key="3">
    <source>
        <dbReference type="Proteomes" id="UP000054691"/>
    </source>
</evidence>
<evidence type="ECO:0000313" key="2">
    <source>
        <dbReference type="EMBL" id="STX40829.1"/>
    </source>
</evidence>
<dbReference type="InterPro" id="IPR011664">
    <property type="entry name" value="Abi_system_AbiD/AbiF-like"/>
</dbReference>
<keyword evidence="3" id="KW-1185">Reference proteome</keyword>
<gene>
    <name evidence="1" type="primary">abiD</name>
    <name evidence="1" type="ORF">Lgra_1154</name>
    <name evidence="2" type="ORF">NCTC12388_00077</name>
</gene>
<dbReference type="RefSeq" id="WP_058498318.1">
    <property type="nucleotide sequence ID" value="NZ_CAAAHW010000006.1"/>
</dbReference>
<reference evidence="2 4" key="2">
    <citation type="submission" date="2018-06" db="EMBL/GenBank/DDBJ databases">
        <authorList>
            <consortium name="Pathogen Informatics"/>
            <person name="Doyle S."/>
        </authorList>
    </citation>
    <scope>NUCLEOTIDE SEQUENCE [LARGE SCALE GENOMIC DNA]</scope>
    <source>
        <strain evidence="2 4">NCTC12388</strain>
    </source>
</reference>
<protein>
    <submittedName>
        <fullName evidence="2">Phage AbiD protein</fullName>
    </submittedName>
</protein>
<dbReference type="Proteomes" id="UP000054691">
    <property type="component" value="Unassembled WGS sequence"/>
</dbReference>